<keyword evidence="3" id="KW-1185">Reference proteome</keyword>
<gene>
    <name evidence="2" type="ORF">BN10_690003</name>
</gene>
<comment type="caution">
    <text evidence="2">The sequence shown here is derived from an EMBL/GenBank/DDBJ whole genome shotgun (WGS) entry which is preliminary data.</text>
</comment>
<reference evidence="2 3" key="1">
    <citation type="journal article" date="2013" name="ISME J.">
        <title>A metabolic model for members of the genus Tetrasphaera involved in enhanced biological phosphorus removal.</title>
        <authorList>
            <person name="Kristiansen R."/>
            <person name="Nguyen H.T.T."/>
            <person name="Saunders A.M."/>
            <person name="Nielsen J.L."/>
            <person name="Wimmer R."/>
            <person name="Le V.Q."/>
            <person name="McIlroy S.J."/>
            <person name="Petrovski S."/>
            <person name="Seviour R.J."/>
            <person name="Calteau A."/>
            <person name="Nielsen K.L."/>
            <person name="Nielsen P.H."/>
        </authorList>
    </citation>
    <scope>NUCLEOTIDE SEQUENCE [LARGE SCALE GENOMIC DNA]</scope>
    <source>
        <strain evidence="2 3">Lp2</strain>
    </source>
</reference>
<evidence type="ECO:0000313" key="2">
    <source>
        <dbReference type="EMBL" id="CCH70869.1"/>
    </source>
</evidence>
<dbReference type="AlphaFoldDB" id="N0E605"/>
<dbReference type="HOGENOM" id="CLU_2959316_0_0_11"/>
<feature type="compositionally biased region" description="Polar residues" evidence="1">
    <location>
        <begin position="43"/>
        <end position="59"/>
    </location>
</feature>
<evidence type="ECO:0000256" key="1">
    <source>
        <dbReference type="SAM" id="MobiDB-lite"/>
    </source>
</evidence>
<sequence length="59" mass="6593">MRVIARLTLDRVVENVFAETEQAASLRVAHRPLIPRRGPASRPSLSWTESPRGASTQPR</sequence>
<feature type="region of interest" description="Disordered" evidence="1">
    <location>
        <begin position="29"/>
        <end position="59"/>
    </location>
</feature>
<organism evidence="2 3">
    <name type="scientific">Phycicoccus elongatus Lp2</name>
    <dbReference type="NCBI Taxonomy" id="1193181"/>
    <lineage>
        <taxon>Bacteria</taxon>
        <taxon>Bacillati</taxon>
        <taxon>Actinomycetota</taxon>
        <taxon>Actinomycetes</taxon>
        <taxon>Micrococcales</taxon>
        <taxon>Intrasporangiaceae</taxon>
        <taxon>Phycicoccus</taxon>
    </lineage>
</organism>
<dbReference type="Proteomes" id="UP000013167">
    <property type="component" value="Unassembled WGS sequence"/>
</dbReference>
<name>N0E605_9MICO</name>
<dbReference type="EMBL" id="CAIZ01000140">
    <property type="protein sequence ID" value="CCH70869.1"/>
    <property type="molecule type" value="Genomic_DNA"/>
</dbReference>
<accession>N0E605</accession>
<proteinExistence type="predicted"/>
<protein>
    <submittedName>
        <fullName evidence="2">Uncharacterized protein</fullName>
    </submittedName>
</protein>
<evidence type="ECO:0000313" key="3">
    <source>
        <dbReference type="Proteomes" id="UP000013167"/>
    </source>
</evidence>